<dbReference type="SUPFAM" id="SSF47413">
    <property type="entry name" value="lambda repressor-like DNA-binding domains"/>
    <property type="match status" value="1"/>
</dbReference>
<comment type="caution">
    <text evidence="5">The sequence shown here is derived from an EMBL/GenBank/DDBJ whole genome shotgun (WGS) entry which is preliminary data.</text>
</comment>
<dbReference type="InterPro" id="IPR046335">
    <property type="entry name" value="LacI/GalR-like_sensor"/>
</dbReference>
<evidence type="ECO:0000313" key="6">
    <source>
        <dbReference type="Proteomes" id="UP000273643"/>
    </source>
</evidence>
<evidence type="ECO:0000256" key="3">
    <source>
        <dbReference type="ARBA" id="ARBA00023163"/>
    </source>
</evidence>
<dbReference type="Pfam" id="PF00356">
    <property type="entry name" value="LacI"/>
    <property type="match status" value="1"/>
</dbReference>
<organism evidence="5 6">
    <name type="scientific">Marinimicrobium koreense</name>
    <dbReference type="NCBI Taxonomy" id="306545"/>
    <lineage>
        <taxon>Bacteria</taxon>
        <taxon>Pseudomonadati</taxon>
        <taxon>Pseudomonadota</taxon>
        <taxon>Gammaproteobacteria</taxon>
        <taxon>Cellvibrionales</taxon>
        <taxon>Cellvibrionaceae</taxon>
        <taxon>Marinimicrobium</taxon>
    </lineage>
</organism>
<keyword evidence="6" id="KW-1185">Reference proteome</keyword>
<protein>
    <submittedName>
        <fullName evidence="5">LacI family transcriptional regulator</fullName>
    </submittedName>
</protein>
<dbReference type="PROSITE" id="PS50932">
    <property type="entry name" value="HTH_LACI_2"/>
    <property type="match status" value="1"/>
</dbReference>
<keyword evidence="1" id="KW-0805">Transcription regulation</keyword>
<dbReference type="Gene3D" id="1.10.260.40">
    <property type="entry name" value="lambda repressor-like DNA-binding domains"/>
    <property type="match status" value="1"/>
</dbReference>
<name>A0A3N1NWQ5_9GAMM</name>
<gene>
    <name evidence="5" type="ORF">EDC38_0502</name>
</gene>
<keyword evidence="2" id="KW-0238">DNA-binding</keyword>
<dbReference type="CDD" id="cd01392">
    <property type="entry name" value="HTH_LacI"/>
    <property type="match status" value="1"/>
</dbReference>
<accession>A0A3N1NWQ5</accession>
<dbReference type="GO" id="GO:0000976">
    <property type="term" value="F:transcription cis-regulatory region binding"/>
    <property type="evidence" value="ECO:0007669"/>
    <property type="project" value="TreeGrafter"/>
</dbReference>
<feature type="domain" description="HTH lacI-type" evidence="4">
    <location>
        <begin position="4"/>
        <end position="58"/>
    </location>
</feature>
<dbReference type="CDD" id="cd01545">
    <property type="entry name" value="PBP1_SalR"/>
    <property type="match status" value="1"/>
</dbReference>
<keyword evidence="3" id="KW-0804">Transcription</keyword>
<dbReference type="Proteomes" id="UP000273643">
    <property type="component" value="Unassembled WGS sequence"/>
</dbReference>
<proteinExistence type="predicted"/>
<dbReference type="Pfam" id="PF13377">
    <property type="entry name" value="Peripla_BP_3"/>
    <property type="match status" value="1"/>
</dbReference>
<dbReference type="EMBL" id="RJUK01000001">
    <property type="protein sequence ID" value="ROQ19911.1"/>
    <property type="molecule type" value="Genomic_DNA"/>
</dbReference>
<evidence type="ECO:0000313" key="5">
    <source>
        <dbReference type="EMBL" id="ROQ19911.1"/>
    </source>
</evidence>
<dbReference type="InterPro" id="IPR028082">
    <property type="entry name" value="Peripla_BP_I"/>
</dbReference>
<reference evidence="5 6" key="1">
    <citation type="submission" date="2018-11" db="EMBL/GenBank/DDBJ databases">
        <title>Genomic Encyclopedia of Type Strains, Phase IV (KMG-IV): sequencing the most valuable type-strain genomes for metagenomic binning, comparative biology and taxonomic classification.</title>
        <authorList>
            <person name="Goeker M."/>
        </authorList>
    </citation>
    <scope>NUCLEOTIDE SEQUENCE [LARGE SCALE GENOMIC DNA]</scope>
    <source>
        <strain evidence="5 6">DSM 16974</strain>
    </source>
</reference>
<dbReference type="InterPro" id="IPR010982">
    <property type="entry name" value="Lambda_DNA-bd_dom_sf"/>
</dbReference>
<dbReference type="GO" id="GO:0003700">
    <property type="term" value="F:DNA-binding transcription factor activity"/>
    <property type="evidence" value="ECO:0007669"/>
    <property type="project" value="TreeGrafter"/>
</dbReference>
<evidence type="ECO:0000256" key="1">
    <source>
        <dbReference type="ARBA" id="ARBA00023015"/>
    </source>
</evidence>
<dbReference type="PANTHER" id="PTHR30146:SF153">
    <property type="entry name" value="LACTOSE OPERON REPRESSOR"/>
    <property type="match status" value="1"/>
</dbReference>
<dbReference type="Gene3D" id="3.40.50.2300">
    <property type="match status" value="2"/>
</dbReference>
<dbReference type="InterPro" id="IPR000843">
    <property type="entry name" value="HTH_LacI"/>
</dbReference>
<dbReference type="OrthoDB" id="5718990at2"/>
<evidence type="ECO:0000259" key="4">
    <source>
        <dbReference type="PROSITE" id="PS50932"/>
    </source>
</evidence>
<evidence type="ECO:0000256" key="2">
    <source>
        <dbReference type="ARBA" id="ARBA00023125"/>
    </source>
</evidence>
<dbReference type="SUPFAM" id="SSF53822">
    <property type="entry name" value="Periplasmic binding protein-like I"/>
    <property type="match status" value="1"/>
</dbReference>
<sequence>MAKATIDNVAALAGVSIKTVSRVVNKEPNVRQATRDKVLKAIDELDYRPNLSARSLAGNRSYVIGLLYDNPSANYVIDVQDGVLSTCRSQGYDVLIHPCNHQDPDIGREIRDLMRQTRIDGVILTPPLSDVMPILEVLKERQLPFVRIAPTIDKPISPYVETNDAEAAYDMTCELIALGHERIGFVAGHPDHRAVSHRFEGYRAALVENDIPLDEALVVQGFNSFESGEEAADVLLALEQAPTAIFAANDDMAAGVMMVAHQKGLRIPGDLSVAGFDDTPVAHQIWPSLTTVRQPIQAMAQKATDLLLKQLKGKDVQLPASMLSSSLIRRDSTGKPIPHKR</sequence>
<dbReference type="AlphaFoldDB" id="A0A3N1NWQ5"/>
<dbReference type="PANTHER" id="PTHR30146">
    <property type="entry name" value="LACI-RELATED TRANSCRIPTIONAL REPRESSOR"/>
    <property type="match status" value="1"/>
</dbReference>
<dbReference type="RefSeq" id="WP_123637185.1">
    <property type="nucleotide sequence ID" value="NZ_RJUK01000001.1"/>
</dbReference>
<dbReference type="SMART" id="SM00354">
    <property type="entry name" value="HTH_LACI"/>
    <property type="match status" value="1"/>
</dbReference>